<dbReference type="InterPro" id="IPR027417">
    <property type="entry name" value="P-loop_NTPase"/>
</dbReference>
<keyword evidence="3 11" id="KW-0808">Transferase</keyword>
<dbReference type="STRING" id="28743.ENSCVAP00000003780"/>
<protein>
    <recommendedName>
        <fullName evidence="11">Carbohydrate sulfotransferase</fullName>
        <ecNumber evidence="11">2.8.2.-</ecNumber>
    </recommendedName>
</protein>
<evidence type="ECO:0000256" key="3">
    <source>
        <dbReference type="ARBA" id="ARBA00022679"/>
    </source>
</evidence>
<evidence type="ECO:0000256" key="4">
    <source>
        <dbReference type="ARBA" id="ARBA00022692"/>
    </source>
</evidence>
<dbReference type="InterPro" id="IPR018011">
    <property type="entry name" value="Carb_sulfotrans_8-10"/>
</dbReference>
<dbReference type="GO" id="GO:0030166">
    <property type="term" value="P:proteoglycan biosynthetic process"/>
    <property type="evidence" value="ECO:0007669"/>
    <property type="project" value="TreeGrafter"/>
</dbReference>
<evidence type="ECO:0000256" key="2">
    <source>
        <dbReference type="ARBA" id="ARBA00006339"/>
    </source>
</evidence>
<evidence type="ECO:0000256" key="10">
    <source>
        <dbReference type="ARBA" id="ARBA00023277"/>
    </source>
</evidence>
<keyword evidence="9 11" id="KW-0325">Glycoprotein</keyword>
<dbReference type="GO" id="GO:0000139">
    <property type="term" value="C:Golgi membrane"/>
    <property type="evidence" value="ECO:0007669"/>
    <property type="project" value="UniProtKB-SubCell"/>
</dbReference>
<organism evidence="12 13">
    <name type="scientific">Cyprinodon variegatus</name>
    <name type="common">Sheepshead minnow</name>
    <dbReference type="NCBI Taxonomy" id="28743"/>
    <lineage>
        <taxon>Eukaryota</taxon>
        <taxon>Metazoa</taxon>
        <taxon>Chordata</taxon>
        <taxon>Craniata</taxon>
        <taxon>Vertebrata</taxon>
        <taxon>Euteleostomi</taxon>
        <taxon>Actinopterygii</taxon>
        <taxon>Neopterygii</taxon>
        <taxon>Teleostei</taxon>
        <taxon>Neoteleostei</taxon>
        <taxon>Acanthomorphata</taxon>
        <taxon>Ovalentaria</taxon>
        <taxon>Atherinomorphae</taxon>
        <taxon>Cyprinodontiformes</taxon>
        <taxon>Cyprinodontidae</taxon>
        <taxon>Cyprinodon</taxon>
    </lineage>
</organism>
<sequence length="353" mass="42087">MAIRIQIIIGYQDRIHFTRHPTSNRDTNDINQFNCLGSIQKKKNLFKLSLTSLTDHILMKFTVCITGEKMTLKQLERKELIRGMCGIGPKALSMEKKISDPVNNQFIVDDTQKIIYCFIPKVACSNWKRVMFVLKKGKPYDDPSSISKTSVHEFSKLRYLTQFNSTERKWRMMNYTKFMFVRDPFVCLISAYRSKFLYKQKNTYLYKNYGKIMIKRYKNQPNPPQTLKEAEELGLLPTFNNFIQYLVDPQTERREPFEPHWRQMYRLCHPCLIEYDFIGHQENLQEDAQELLKLLKLENDIKFPSAYENVTTSNSVMDWFKTVPLEDRRKLFDIYKWDFKLFGYKRPDSLLDG</sequence>
<evidence type="ECO:0000313" key="12">
    <source>
        <dbReference type="Ensembl" id="ENSCVAP00000003780.1"/>
    </source>
</evidence>
<dbReference type="PANTHER" id="PTHR12137:SF4">
    <property type="entry name" value="CARBOHYDRATE SULFOTRANSFERASE 12"/>
    <property type="match status" value="1"/>
</dbReference>
<reference evidence="12" key="2">
    <citation type="submission" date="2025-09" db="UniProtKB">
        <authorList>
            <consortium name="Ensembl"/>
        </authorList>
    </citation>
    <scope>IDENTIFICATION</scope>
</reference>
<dbReference type="InterPro" id="IPR005331">
    <property type="entry name" value="Sulfotransferase"/>
</dbReference>
<dbReference type="GO" id="GO:0008146">
    <property type="term" value="F:sulfotransferase activity"/>
    <property type="evidence" value="ECO:0007669"/>
    <property type="project" value="InterPro"/>
</dbReference>
<keyword evidence="13" id="KW-1185">Reference proteome</keyword>
<evidence type="ECO:0000256" key="1">
    <source>
        <dbReference type="ARBA" id="ARBA00004323"/>
    </source>
</evidence>
<dbReference type="GO" id="GO:0016051">
    <property type="term" value="P:carbohydrate biosynthetic process"/>
    <property type="evidence" value="ECO:0007669"/>
    <property type="project" value="InterPro"/>
</dbReference>
<name>A0A3Q2FI49_CYPVA</name>
<evidence type="ECO:0000256" key="11">
    <source>
        <dbReference type="RuleBase" id="RU364020"/>
    </source>
</evidence>
<keyword evidence="7 11" id="KW-0333">Golgi apparatus</keyword>
<dbReference type="EC" id="2.8.2.-" evidence="11"/>
<evidence type="ECO:0000256" key="8">
    <source>
        <dbReference type="ARBA" id="ARBA00023136"/>
    </source>
</evidence>
<dbReference type="GeneTree" id="ENSGT00940000156614"/>
<keyword evidence="4" id="KW-0812">Transmembrane</keyword>
<evidence type="ECO:0000313" key="13">
    <source>
        <dbReference type="Proteomes" id="UP000265020"/>
    </source>
</evidence>
<dbReference type="Ensembl" id="ENSCVAT00000009468.1">
    <property type="protein sequence ID" value="ENSCVAP00000003780.1"/>
    <property type="gene ID" value="ENSCVAG00000005070.1"/>
</dbReference>
<dbReference type="Pfam" id="PF03567">
    <property type="entry name" value="Sulfotransfer_2"/>
    <property type="match status" value="1"/>
</dbReference>
<accession>A0A3Q2FI49</accession>
<evidence type="ECO:0000256" key="7">
    <source>
        <dbReference type="ARBA" id="ARBA00023034"/>
    </source>
</evidence>
<proteinExistence type="inferred from homology"/>
<dbReference type="AlphaFoldDB" id="A0A3Q2FI49"/>
<dbReference type="SUPFAM" id="SSF52540">
    <property type="entry name" value="P-loop containing nucleoside triphosphate hydrolases"/>
    <property type="match status" value="1"/>
</dbReference>
<evidence type="ECO:0000256" key="9">
    <source>
        <dbReference type="ARBA" id="ARBA00023180"/>
    </source>
</evidence>
<reference evidence="12" key="1">
    <citation type="submission" date="2025-08" db="UniProtKB">
        <authorList>
            <consortium name="Ensembl"/>
        </authorList>
    </citation>
    <scope>IDENTIFICATION</scope>
</reference>
<evidence type="ECO:0000256" key="5">
    <source>
        <dbReference type="ARBA" id="ARBA00022968"/>
    </source>
</evidence>
<keyword evidence="8" id="KW-0472">Membrane</keyword>
<comment type="subcellular location">
    <subcellularLocation>
        <location evidence="1 11">Golgi apparatus membrane</location>
        <topology evidence="1 11">Single-pass type II membrane protein</topology>
    </subcellularLocation>
</comment>
<evidence type="ECO:0000256" key="6">
    <source>
        <dbReference type="ARBA" id="ARBA00022989"/>
    </source>
</evidence>
<dbReference type="PANTHER" id="PTHR12137">
    <property type="entry name" value="CARBOHYDRATE SULFOTRANSFERASE"/>
    <property type="match status" value="1"/>
</dbReference>
<keyword evidence="5 11" id="KW-0735">Signal-anchor</keyword>
<keyword evidence="10 11" id="KW-0119">Carbohydrate metabolism</keyword>
<keyword evidence="6" id="KW-1133">Transmembrane helix</keyword>
<dbReference type="Proteomes" id="UP000265020">
    <property type="component" value="Unassembled WGS sequence"/>
</dbReference>
<comment type="similarity">
    <text evidence="2 11">Belongs to the sulfotransferase 2 family.</text>
</comment>